<reference evidence="3 5" key="1">
    <citation type="journal article" date="2005" name="Nature">
        <title>The map-based sequence of the rice genome.</title>
        <authorList>
            <consortium name="International rice genome sequencing project (IRGSP)"/>
            <person name="Matsumoto T."/>
            <person name="Wu J."/>
            <person name="Kanamori H."/>
            <person name="Katayose Y."/>
            <person name="Fujisawa M."/>
            <person name="Namiki N."/>
            <person name="Mizuno H."/>
            <person name="Yamamoto K."/>
            <person name="Antonio B.A."/>
            <person name="Baba T."/>
            <person name="Sakata K."/>
            <person name="Nagamura Y."/>
            <person name="Aoki H."/>
            <person name="Arikawa K."/>
            <person name="Arita K."/>
            <person name="Bito T."/>
            <person name="Chiden Y."/>
            <person name="Fujitsuka N."/>
            <person name="Fukunaka R."/>
            <person name="Hamada M."/>
            <person name="Harada C."/>
            <person name="Hayashi A."/>
            <person name="Hijishita S."/>
            <person name="Honda M."/>
            <person name="Hosokawa S."/>
            <person name="Ichikawa Y."/>
            <person name="Idonuma A."/>
            <person name="Iijima M."/>
            <person name="Ikeda M."/>
            <person name="Ikeno M."/>
            <person name="Ito K."/>
            <person name="Ito S."/>
            <person name="Ito T."/>
            <person name="Ito Y."/>
            <person name="Ito Y."/>
            <person name="Iwabuchi A."/>
            <person name="Kamiya K."/>
            <person name="Karasawa W."/>
            <person name="Kurita K."/>
            <person name="Katagiri S."/>
            <person name="Kikuta A."/>
            <person name="Kobayashi H."/>
            <person name="Kobayashi N."/>
            <person name="Machita K."/>
            <person name="Maehara T."/>
            <person name="Masukawa M."/>
            <person name="Mizubayashi T."/>
            <person name="Mukai Y."/>
            <person name="Nagasaki H."/>
            <person name="Nagata Y."/>
            <person name="Naito S."/>
            <person name="Nakashima M."/>
            <person name="Nakama Y."/>
            <person name="Nakamichi Y."/>
            <person name="Nakamura M."/>
            <person name="Meguro A."/>
            <person name="Negishi M."/>
            <person name="Ohta I."/>
            <person name="Ohta T."/>
            <person name="Okamoto M."/>
            <person name="Ono N."/>
            <person name="Saji S."/>
            <person name="Sakaguchi M."/>
            <person name="Sakai K."/>
            <person name="Shibata M."/>
            <person name="Shimokawa T."/>
            <person name="Song J."/>
            <person name="Takazaki Y."/>
            <person name="Terasawa K."/>
            <person name="Tsugane M."/>
            <person name="Tsuji K."/>
            <person name="Ueda S."/>
            <person name="Waki K."/>
            <person name="Yamagata H."/>
            <person name="Yamamoto M."/>
            <person name="Yamamoto S."/>
            <person name="Yamane H."/>
            <person name="Yoshiki S."/>
            <person name="Yoshihara R."/>
            <person name="Yukawa K."/>
            <person name="Zhong H."/>
            <person name="Yano M."/>
            <person name="Yuan Q."/>
            <person name="Ouyang S."/>
            <person name="Liu J."/>
            <person name="Jones K.M."/>
            <person name="Gansberger K."/>
            <person name="Moffat K."/>
            <person name="Hill J."/>
            <person name="Bera J."/>
            <person name="Fadrosh D."/>
            <person name="Jin S."/>
            <person name="Johri S."/>
            <person name="Kim M."/>
            <person name="Overton L."/>
            <person name="Reardon M."/>
            <person name="Tsitrin T."/>
            <person name="Vuong H."/>
            <person name="Weaver B."/>
            <person name="Ciecko A."/>
            <person name="Tallon L."/>
            <person name="Jackson J."/>
            <person name="Pai G."/>
            <person name="Aken S.V."/>
            <person name="Utterback T."/>
            <person name="Reidmuller S."/>
            <person name="Feldblyum T."/>
            <person name="Hsiao J."/>
            <person name="Zismann V."/>
            <person name="Iobst S."/>
            <person name="de Vazeille A.R."/>
            <person name="Buell C.R."/>
            <person name="Ying K."/>
            <person name="Li Y."/>
            <person name="Lu T."/>
            <person name="Huang Y."/>
            <person name="Zhao Q."/>
            <person name="Feng Q."/>
            <person name="Zhang L."/>
            <person name="Zhu J."/>
            <person name="Weng Q."/>
            <person name="Mu J."/>
            <person name="Lu Y."/>
            <person name="Fan D."/>
            <person name="Liu Y."/>
            <person name="Guan J."/>
            <person name="Zhang Y."/>
            <person name="Yu S."/>
            <person name="Liu X."/>
            <person name="Zhang Y."/>
            <person name="Hong G."/>
            <person name="Han B."/>
            <person name="Choisne N."/>
            <person name="Demange N."/>
            <person name="Orjeda G."/>
            <person name="Samain S."/>
            <person name="Cattolico L."/>
            <person name="Pelletier E."/>
            <person name="Couloux A."/>
            <person name="Segurens B."/>
            <person name="Wincker P."/>
            <person name="D'Hont A."/>
            <person name="Scarpelli C."/>
            <person name="Weissenbach J."/>
            <person name="Salanoubat M."/>
            <person name="Quetier F."/>
            <person name="Yu Y."/>
            <person name="Kim H.R."/>
            <person name="Rambo T."/>
            <person name="Currie J."/>
            <person name="Collura K."/>
            <person name="Luo M."/>
            <person name="Yang T."/>
            <person name="Ammiraju J.S.S."/>
            <person name="Engler F."/>
            <person name="Soderlund C."/>
            <person name="Wing R.A."/>
            <person name="Palmer L.E."/>
            <person name="de la Bastide M."/>
            <person name="Spiegel L."/>
            <person name="Nascimento L."/>
            <person name="Zutavern T."/>
            <person name="O'Shaughnessy A."/>
            <person name="Dike S."/>
            <person name="Dedhia N."/>
            <person name="Preston R."/>
            <person name="Balija V."/>
            <person name="McCombie W.R."/>
            <person name="Chow T."/>
            <person name="Chen H."/>
            <person name="Chung M."/>
            <person name="Chen C."/>
            <person name="Shaw J."/>
            <person name="Wu H."/>
            <person name="Hsiao K."/>
            <person name="Chao Y."/>
            <person name="Chu M."/>
            <person name="Cheng C."/>
            <person name="Hour A."/>
            <person name="Lee P."/>
            <person name="Lin S."/>
            <person name="Lin Y."/>
            <person name="Liou J."/>
            <person name="Liu S."/>
            <person name="Hsing Y."/>
            <person name="Raghuvanshi S."/>
            <person name="Mohanty A."/>
            <person name="Bharti A.K."/>
            <person name="Gaur A."/>
            <person name="Gupta V."/>
            <person name="Kumar D."/>
            <person name="Ravi V."/>
            <person name="Vij S."/>
            <person name="Kapur A."/>
            <person name="Khurana P."/>
            <person name="Khurana P."/>
            <person name="Khurana J.P."/>
            <person name="Tyagi A.K."/>
            <person name="Gaikwad K."/>
            <person name="Singh A."/>
            <person name="Dalal V."/>
            <person name="Srivastava S."/>
            <person name="Dixit A."/>
            <person name="Pal A.K."/>
            <person name="Ghazi I.A."/>
            <person name="Yadav M."/>
            <person name="Pandit A."/>
            <person name="Bhargava A."/>
            <person name="Sureshbabu K."/>
            <person name="Batra K."/>
            <person name="Sharma T.R."/>
            <person name="Mohapatra T."/>
            <person name="Singh N.K."/>
            <person name="Messing J."/>
            <person name="Nelson A.B."/>
            <person name="Fuks G."/>
            <person name="Kavchok S."/>
            <person name="Keizer G."/>
            <person name="Linton E."/>
            <person name="Llaca V."/>
            <person name="Song R."/>
            <person name="Tanyolac B."/>
            <person name="Young S."/>
            <person name="Ho-Il K."/>
            <person name="Hahn J.H."/>
            <person name="Sangsakoo G."/>
            <person name="Vanavichit A."/>
            <person name="de Mattos Luiz.A.T."/>
            <person name="Zimmer P.D."/>
            <person name="Malone G."/>
            <person name="Dellagostin O."/>
            <person name="de Oliveira A.C."/>
            <person name="Bevan M."/>
            <person name="Bancroft I."/>
            <person name="Minx P."/>
            <person name="Cordum H."/>
            <person name="Wilson R."/>
            <person name="Cheng Z."/>
            <person name="Jin W."/>
            <person name="Jiang J."/>
            <person name="Leong S.A."/>
            <person name="Iwama H."/>
            <person name="Gojobori T."/>
            <person name="Itoh T."/>
            <person name="Niimura Y."/>
            <person name="Fujii Y."/>
            <person name="Habara T."/>
            <person name="Sakai H."/>
            <person name="Sato Y."/>
            <person name="Wilson G."/>
            <person name="Kumar K."/>
            <person name="McCouch S."/>
            <person name="Juretic N."/>
            <person name="Hoen D."/>
            <person name="Wright S."/>
            <person name="Bruskiewich R."/>
            <person name="Bureau T."/>
            <person name="Miyao A."/>
            <person name="Hirochika H."/>
            <person name="Nishikawa T."/>
            <person name="Kadowaki K."/>
            <person name="Sugiura M."/>
            <person name="Burr B."/>
            <person name="Sasaki T."/>
        </authorList>
    </citation>
    <scope>NUCLEOTIDE SEQUENCE [LARGE SCALE GENOMIC DNA]</scope>
    <source>
        <strain evidence="5">cv. Nipponbare</strain>
    </source>
</reference>
<evidence type="ECO:0000256" key="1">
    <source>
        <dbReference type="SAM" id="MobiDB-lite"/>
    </source>
</evidence>
<sequence length="100" mass="10747">MSRRGTRRQRDGNGDRGAASSSSPSTSPSHGPAGGWASQIRCCGAWCGGRTSVAVMLGDGAPVLLGRRRRRRPPSSLLLMLFFFFFFHVQNACMPCSLAC</sequence>
<feature type="compositionally biased region" description="Low complexity" evidence="1">
    <location>
        <begin position="17"/>
        <end position="31"/>
    </location>
</feature>
<reference evidence="3" key="3">
    <citation type="journal article" date="2006" name="Nucleic Acids Res.">
        <title>The Rice Annotation Project Database (RAP-DB): hub for Oryza sativa ssp. japonica genome information.</title>
        <authorList>
            <person name="Ohyanagi H."/>
            <person name="Tanaka T."/>
            <person name="Sakai H."/>
            <person name="Shigemoto Y."/>
            <person name="Yamaguchi K."/>
            <person name="Habara T."/>
            <person name="Fujii Y."/>
            <person name="Antonio B.A."/>
            <person name="Nagamura Y."/>
            <person name="Imanishi T."/>
            <person name="Ikeo K."/>
            <person name="Itoh T."/>
            <person name="Gojobori T."/>
            <person name="Sasaki T."/>
        </authorList>
    </citation>
    <scope>NUCLEOTIDE SEQUENCE</scope>
</reference>
<reference evidence="4" key="2">
    <citation type="journal article" date="2005" name="PLoS Biol.">
        <title>The genomes of Oryza sativa: a history of duplications.</title>
        <authorList>
            <person name="Yu J."/>
            <person name="Wang J."/>
            <person name="Lin W."/>
            <person name="Li S."/>
            <person name="Li H."/>
            <person name="Zhou J."/>
            <person name="Ni P."/>
            <person name="Dong W."/>
            <person name="Hu S."/>
            <person name="Zeng C."/>
            <person name="Zhang J."/>
            <person name="Zhang Y."/>
            <person name="Li R."/>
            <person name="Xu Z."/>
            <person name="Li S."/>
            <person name="Li X."/>
            <person name="Zheng H."/>
            <person name="Cong L."/>
            <person name="Lin L."/>
            <person name="Yin J."/>
            <person name="Geng J."/>
            <person name="Li G."/>
            <person name="Shi J."/>
            <person name="Liu J."/>
            <person name="Lv H."/>
            <person name="Li J."/>
            <person name="Wang J."/>
            <person name="Deng Y."/>
            <person name="Ran L."/>
            <person name="Shi X."/>
            <person name="Wang X."/>
            <person name="Wu Q."/>
            <person name="Li C."/>
            <person name="Ren X."/>
            <person name="Wang J."/>
            <person name="Wang X."/>
            <person name="Li D."/>
            <person name="Liu D."/>
            <person name="Zhang X."/>
            <person name="Ji Z."/>
            <person name="Zhao W."/>
            <person name="Sun Y."/>
            <person name="Zhang Z."/>
            <person name="Bao J."/>
            <person name="Han Y."/>
            <person name="Dong L."/>
            <person name="Ji J."/>
            <person name="Chen P."/>
            <person name="Wu S."/>
            <person name="Liu J."/>
            <person name="Xiao Y."/>
            <person name="Bu D."/>
            <person name="Tan J."/>
            <person name="Yang L."/>
            <person name="Ye C."/>
            <person name="Zhang J."/>
            <person name="Xu J."/>
            <person name="Zhou Y."/>
            <person name="Yu Y."/>
            <person name="Zhang B."/>
            <person name="Zhuang S."/>
            <person name="Wei H."/>
            <person name="Liu B."/>
            <person name="Lei M."/>
            <person name="Yu H."/>
            <person name="Li Y."/>
            <person name="Xu H."/>
            <person name="Wei S."/>
            <person name="He X."/>
            <person name="Fang L."/>
            <person name="Zhang Z."/>
            <person name="Zhang Y."/>
            <person name="Huang X."/>
            <person name="Su Z."/>
            <person name="Tong W."/>
            <person name="Li J."/>
            <person name="Tong Z."/>
            <person name="Li S."/>
            <person name="Ye J."/>
            <person name="Wang L."/>
            <person name="Fang L."/>
            <person name="Lei T."/>
            <person name="Chen C."/>
            <person name="Chen H."/>
            <person name="Xu Z."/>
            <person name="Li H."/>
            <person name="Huang H."/>
            <person name="Zhang F."/>
            <person name="Xu H."/>
            <person name="Li N."/>
            <person name="Zhao C."/>
            <person name="Li S."/>
            <person name="Dong L."/>
            <person name="Huang Y."/>
            <person name="Li L."/>
            <person name="Xi Y."/>
            <person name="Qi Q."/>
            <person name="Li W."/>
            <person name="Zhang B."/>
            <person name="Hu W."/>
            <person name="Zhang Y."/>
            <person name="Tian X."/>
            <person name="Jiao Y."/>
            <person name="Liang X."/>
            <person name="Jin J."/>
            <person name="Gao L."/>
            <person name="Zheng W."/>
            <person name="Hao B."/>
            <person name="Liu S."/>
            <person name="Wang W."/>
            <person name="Yuan L."/>
            <person name="Cao M."/>
            <person name="McDermott J."/>
            <person name="Samudrala R."/>
            <person name="Wang J."/>
            <person name="Wong G.K."/>
            <person name="Yang H."/>
        </authorList>
    </citation>
    <scope>NUCLEOTIDE SEQUENCE [LARGE SCALE GENOMIC DNA]</scope>
</reference>
<reference evidence="5" key="6">
    <citation type="journal article" date="2008" name="Nucleic Acids Res.">
        <title>The rice annotation project database (RAP-DB): 2008 update.</title>
        <authorList>
            <consortium name="The rice annotation project (RAP)"/>
        </authorList>
    </citation>
    <scope>GENOME REANNOTATION</scope>
    <source>
        <strain evidence="5">cv. Nipponbare</strain>
    </source>
</reference>
<dbReference type="KEGG" id="dosa:Os11g0485500"/>
<dbReference type="AlphaFoldDB" id="B9GAQ7"/>
<dbReference type="Proteomes" id="UP000007752">
    <property type="component" value="Chromosome 11"/>
</dbReference>
<dbReference type="EMBL" id="CM000148">
    <property type="protein sequence ID" value="EEE52113.1"/>
    <property type="molecule type" value="Genomic_DNA"/>
</dbReference>
<feature type="region of interest" description="Disordered" evidence="1">
    <location>
        <begin position="1"/>
        <end position="35"/>
    </location>
</feature>
<reference evidence="4" key="7">
    <citation type="submission" date="2008-12" db="EMBL/GenBank/DDBJ databases">
        <title>Improved gene annotation of the rice (Oryza sativa) genomes.</title>
        <authorList>
            <person name="Wang J."/>
            <person name="Li R."/>
            <person name="Fan W."/>
            <person name="Huang Q."/>
            <person name="Zhang J."/>
            <person name="Zhou Y."/>
            <person name="Hu Y."/>
            <person name="Zi S."/>
            <person name="Li J."/>
            <person name="Ni P."/>
            <person name="Zheng H."/>
            <person name="Zhang Y."/>
            <person name="Zhao M."/>
            <person name="Hao Q."/>
            <person name="McDermott J."/>
            <person name="Samudrala R."/>
            <person name="Kristiansen K."/>
            <person name="Wong G.K.-S."/>
        </authorList>
    </citation>
    <scope>NUCLEOTIDE SEQUENCE</scope>
</reference>
<evidence type="ECO:0000313" key="3">
    <source>
        <dbReference type="EMBL" id="BAH95270.1"/>
    </source>
</evidence>
<evidence type="ECO:0000256" key="2">
    <source>
        <dbReference type="SAM" id="Phobius"/>
    </source>
</evidence>
<evidence type="ECO:0000313" key="5">
    <source>
        <dbReference type="Proteomes" id="UP000000763"/>
    </source>
</evidence>
<keyword evidence="2" id="KW-0472">Membrane</keyword>
<keyword evidence="2" id="KW-1133">Transmembrane helix</keyword>
<dbReference type="EMBL" id="AP008217">
    <property type="protein sequence ID" value="BAH95270.1"/>
    <property type="molecule type" value="Genomic_DNA"/>
</dbReference>
<evidence type="ECO:0000313" key="4">
    <source>
        <dbReference type="EMBL" id="EEE52113.1"/>
    </source>
</evidence>
<reference evidence="3" key="5">
    <citation type="journal article" date="2008" name="Nucleic Acids Res.">
        <title>The Rice Annotation Project Database (RAP-DB): 2008 update.</title>
        <authorList>
            <consortium name="The Rice Annotation Project (RAP)"/>
            <person name="Tanaka T."/>
            <person name="Antonio B.A."/>
            <person name="Kikuchi S."/>
            <person name="Matsumoto T."/>
            <person name="Nagamura Y."/>
            <person name="Numa H."/>
            <person name="Sakai H."/>
            <person name="Wu J."/>
            <person name="Itoh T."/>
            <person name="Sasaki T."/>
            <person name="Aono R."/>
            <person name="Fujii Y."/>
            <person name="Habara T."/>
            <person name="Harada E."/>
            <person name="Kanno M."/>
            <person name="Kawahara Y."/>
            <person name="Kawashima H."/>
            <person name="Kubooka H."/>
            <person name="Matsuya A."/>
            <person name="Nakaoka H."/>
            <person name="Saichi N."/>
            <person name="Sanbonmatsu R."/>
            <person name="Sato Y."/>
            <person name="Shinso Y."/>
            <person name="Suzuki M."/>
            <person name="Takeda J."/>
            <person name="Tanino M."/>
            <person name="Todokoro F."/>
            <person name="Yamaguchi K."/>
            <person name="Yamamoto N."/>
            <person name="Yamasaki C."/>
            <person name="Imanishi T."/>
            <person name="Okido T."/>
            <person name="Tada M."/>
            <person name="Ikeo K."/>
            <person name="Tateno Y."/>
            <person name="Gojobori T."/>
            <person name="Lin Y.C."/>
            <person name="Wei F.J."/>
            <person name="Hsing Y.I."/>
            <person name="Zhao Q."/>
            <person name="Han B."/>
            <person name="Kramer M.R."/>
            <person name="McCombie R.W."/>
            <person name="Lonsdale D."/>
            <person name="O'Donovan C.C."/>
            <person name="Whitfield E.J."/>
            <person name="Apweiler R."/>
            <person name="Koyanagi K.O."/>
            <person name="Khurana J.P."/>
            <person name="Raghuvanshi S."/>
            <person name="Singh N.K."/>
            <person name="Tyagi A.K."/>
            <person name="Haberer G."/>
            <person name="Fujisawa M."/>
            <person name="Hosokawa S."/>
            <person name="Ito Y."/>
            <person name="Ikawa H."/>
            <person name="Shibata M."/>
            <person name="Yamamoto M."/>
            <person name="Bruskiewich R.M."/>
            <person name="Hoen D.R."/>
            <person name="Bureau TE."/>
            <person name="Namiki N."/>
            <person name="Ohyanagi H."/>
            <person name="Sakai Y."/>
            <person name="Nobushima S."/>
            <person name="Sakata K."/>
            <person name="Barrero R.A."/>
            <person name="Sato Y."/>
            <person name="Souvorov A."/>
            <person name="Smith-White B."/>
            <person name="Tatusova T."/>
            <person name="An S."/>
            <person name="An G."/>
            <person name="OOta S."/>
            <person name="Fuks G."/>
            <person name="Messing J."/>
            <person name="Christie K.R."/>
            <person name="Lieberherr D."/>
            <person name="Kim H."/>
            <person name="Zuccolo A."/>
            <person name="Wing R.A."/>
            <person name="Nobuta K."/>
            <person name="Green P.J."/>
            <person name="Lu C."/>
            <person name="Meyers BC."/>
            <person name="Chaparro C."/>
            <person name="Piegu B."/>
            <person name="Panaud O."/>
            <person name="Echeverria M."/>
        </authorList>
    </citation>
    <scope>NUCLEOTIDE SEQUENCE</scope>
</reference>
<reference evidence="3" key="9">
    <citation type="submission" date="2009-08" db="EMBL/GenBank/DDBJ databases">
        <title>The Second Rice Annotation Project Meeting (RAP2).</title>
        <authorList>
            <consortium name="The Rice Annotation Project (RAP)"/>
        </authorList>
    </citation>
    <scope>NUCLEOTIDE SEQUENCE</scope>
</reference>
<accession>B9GAQ7</accession>
<keyword evidence="2" id="KW-0812">Transmembrane</keyword>
<organism evidence="4">
    <name type="scientific">Oryza sativa subsp. japonica</name>
    <name type="common">Rice</name>
    <dbReference type="NCBI Taxonomy" id="39947"/>
    <lineage>
        <taxon>Eukaryota</taxon>
        <taxon>Viridiplantae</taxon>
        <taxon>Streptophyta</taxon>
        <taxon>Embryophyta</taxon>
        <taxon>Tracheophyta</taxon>
        <taxon>Spermatophyta</taxon>
        <taxon>Magnoliopsida</taxon>
        <taxon>Liliopsida</taxon>
        <taxon>Poales</taxon>
        <taxon>Poaceae</taxon>
        <taxon>BOP clade</taxon>
        <taxon>Oryzoideae</taxon>
        <taxon>Oryzeae</taxon>
        <taxon>Oryzinae</taxon>
        <taxon>Oryza</taxon>
        <taxon>Oryza sativa</taxon>
    </lineage>
</organism>
<name>B9GAQ7_ORYSJ</name>
<gene>
    <name evidence="3" type="ordered locus">Os11g0485500</name>
    <name evidence="4" type="ORF">OsJ_33914</name>
</gene>
<reference evidence="3" key="8">
    <citation type="submission" date="2009-08" db="EMBL/GenBank/DDBJ databases">
        <title>Oryza sativa nipponbare(GA3) genomic DNA, chromosome 11.</title>
        <authorList>
            <consortium name="IRGSP(International Rice Genome Sequencing Project)"/>
        </authorList>
    </citation>
    <scope>NUCLEOTIDE SEQUENCE</scope>
</reference>
<dbReference type="Proteomes" id="UP000000763">
    <property type="component" value="Chromosome 11"/>
</dbReference>
<dbReference type="Gramene" id="Os11t0485500-01">
    <property type="protein sequence ID" value="Os11t0485500-01"/>
    <property type="gene ID" value="Os11g0485500"/>
</dbReference>
<feature type="transmembrane region" description="Helical" evidence="2">
    <location>
        <begin position="75"/>
        <end position="92"/>
    </location>
</feature>
<protein>
    <submittedName>
        <fullName evidence="3">Os11g0485500 protein</fullName>
    </submittedName>
</protein>
<proteinExistence type="predicted"/>
<reference evidence="3" key="4">
    <citation type="journal article" date="2007" name="Genome Res.">
        <title>Curated Genome Annotation of Oryza sativa ssp. japonica and Comparative Genome Analysis with Arabidopsis thaliana.</title>
        <authorList>
            <consortium name="The Rice Annotation Project (RAP)"/>
            <person name="Itoh T."/>
            <person name="Tanaka T."/>
            <person name="Barrero R.A."/>
            <person name="Yamasaki C."/>
            <person name="Fujii Y."/>
            <person name="Hilton P.B."/>
            <person name="Antonio B.A."/>
            <person name="Aono H."/>
            <person name="Apweiler R."/>
            <person name="Bruskiewich R."/>
            <person name="Bureau T."/>
            <person name="Burr F."/>
            <person name="Costa de Oliveira A."/>
            <person name="Fuks G."/>
            <person name="Habara T."/>
            <person name="Haberer G."/>
            <person name="Han B."/>
            <person name="Harada E."/>
            <person name="Hiraki A.T."/>
            <person name="Hirochika H."/>
            <person name="Hoen D."/>
            <person name="Hokari H."/>
            <person name="Hosokawa S."/>
            <person name="Hsing Y."/>
            <person name="Ikawa H."/>
            <person name="Ikeo K."/>
            <person name="Imanishi T."/>
            <person name="Ito Y."/>
            <person name="Jaiswal P."/>
            <person name="Kanno M."/>
            <person name="Kawahara Y."/>
            <person name="Kawamura T."/>
            <person name="Kawashima H."/>
            <person name="Khurana J.P."/>
            <person name="Kikuchi S."/>
            <person name="Komatsu S."/>
            <person name="Koyanagi K.O."/>
            <person name="Kubooka H."/>
            <person name="Lieberherr D."/>
            <person name="Lin Y.C."/>
            <person name="Lonsdale D."/>
            <person name="Matsumoto T."/>
            <person name="Matsuya A."/>
            <person name="McCombie W.R."/>
            <person name="Messing J."/>
            <person name="Miyao A."/>
            <person name="Mulder N."/>
            <person name="Nagamura Y."/>
            <person name="Nam J."/>
            <person name="Namiki N."/>
            <person name="Numa H."/>
            <person name="Nurimoto S."/>
            <person name="O'donovan C."/>
            <person name="Ohyanagi H."/>
            <person name="Okido T."/>
            <person name="Oota S."/>
            <person name="Osato N."/>
            <person name="Palmer L.E."/>
            <person name="Quetier F."/>
            <person name="Raghuvanshi S."/>
            <person name="Saichi N."/>
            <person name="Sakai H."/>
            <person name="Sakai Y."/>
            <person name="Sakata K."/>
            <person name="Sakurai T."/>
            <person name="Sato F."/>
            <person name="Sato Y."/>
            <person name="Schoof H."/>
            <person name="Seki M."/>
            <person name="Shibata M."/>
            <person name="Shimizu Y."/>
            <person name="Shinozaki K."/>
            <person name="Shinso Y."/>
            <person name="Singh N.K."/>
            <person name="Smith-White B."/>
            <person name="Takeda J."/>
            <person name="Tanino M."/>
            <person name="Tatusova T."/>
            <person name="Thongjuea S."/>
            <person name="Todokoro F."/>
            <person name="Tsugane M."/>
            <person name="Tyagi A.K."/>
            <person name="Vanavichit A."/>
            <person name="Wang A."/>
            <person name="Wing R.A."/>
            <person name="Yamaguchi K."/>
            <person name="Yamamoto M."/>
            <person name="Yamamoto N."/>
            <person name="Yu Y."/>
            <person name="Zhang H."/>
            <person name="Zhao Q."/>
            <person name="Higo K."/>
            <person name="Burr B."/>
            <person name="Gojobori T."/>
            <person name="Sasaki T."/>
        </authorList>
    </citation>
    <scope>NUCLEOTIDE SEQUENCE</scope>
</reference>